<feature type="domain" description="EamA" evidence="2">
    <location>
        <begin position="140"/>
        <end position="266"/>
    </location>
</feature>
<dbReference type="EMBL" id="QGKL01000042">
    <property type="protein sequence ID" value="PWQ93378.1"/>
    <property type="molecule type" value="Genomic_DNA"/>
</dbReference>
<protein>
    <submittedName>
        <fullName evidence="3">EamA family transporter</fullName>
    </submittedName>
</protein>
<dbReference type="GO" id="GO:0016020">
    <property type="term" value="C:membrane"/>
    <property type="evidence" value="ECO:0007669"/>
    <property type="project" value="InterPro"/>
</dbReference>
<feature type="transmembrane region" description="Helical" evidence="1">
    <location>
        <begin position="65"/>
        <end position="83"/>
    </location>
</feature>
<feature type="transmembrane region" description="Helical" evidence="1">
    <location>
        <begin position="199"/>
        <end position="218"/>
    </location>
</feature>
<organism evidence="3 4">
    <name type="scientific">Leucothrix arctica</name>
    <dbReference type="NCBI Taxonomy" id="1481894"/>
    <lineage>
        <taxon>Bacteria</taxon>
        <taxon>Pseudomonadati</taxon>
        <taxon>Pseudomonadota</taxon>
        <taxon>Gammaproteobacteria</taxon>
        <taxon>Thiotrichales</taxon>
        <taxon>Thiotrichaceae</taxon>
        <taxon>Leucothrix</taxon>
    </lineage>
</organism>
<dbReference type="PANTHER" id="PTHR22911">
    <property type="entry name" value="ACYL-MALONYL CONDENSING ENZYME-RELATED"/>
    <property type="match status" value="1"/>
</dbReference>
<dbReference type="PANTHER" id="PTHR22911:SF135">
    <property type="entry name" value="BLR4310 PROTEIN"/>
    <property type="match status" value="1"/>
</dbReference>
<evidence type="ECO:0000313" key="3">
    <source>
        <dbReference type="EMBL" id="PWQ93378.1"/>
    </source>
</evidence>
<feature type="transmembrane region" description="Helical" evidence="1">
    <location>
        <begin position="20"/>
        <end position="44"/>
    </location>
</feature>
<feature type="transmembrane region" description="Helical" evidence="1">
    <location>
        <begin position="252"/>
        <end position="270"/>
    </location>
</feature>
<sequence length="275" mass="29689">MIMAMAAFTMEDMFIRLATATIPLGEILLLFGIGGTATFLVLTLRRGEVIFHKAILSKPILIRMFCELIGRMCFISALVIIPFSTASAILQATPLVVVGGAALMFGEKVGWRRWSAILFGFIGVLMVIQPGMDSFDPLSLLAVVGMLGLAGRDLATRAASSELSSMQLSTYGFFVLIPVGIILLMYSGGASVTDAKTSLYILATIACGCIAYYSLTLAMRTGEVSIVTPFRYSRMVFSLAVAMVMFGERPDWVTLTGIMIIISGGIYTLLRSRQT</sequence>
<keyword evidence="1" id="KW-0812">Transmembrane</keyword>
<name>A0A317C468_9GAMM</name>
<proteinExistence type="predicted"/>
<dbReference type="Proteomes" id="UP000245506">
    <property type="component" value="Unassembled WGS sequence"/>
</dbReference>
<comment type="caution">
    <text evidence="3">The sequence shown here is derived from an EMBL/GenBank/DDBJ whole genome shotgun (WGS) entry which is preliminary data.</text>
</comment>
<keyword evidence="1" id="KW-0472">Membrane</keyword>
<dbReference type="Gene3D" id="1.10.3730.20">
    <property type="match status" value="1"/>
</dbReference>
<evidence type="ECO:0000313" key="4">
    <source>
        <dbReference type="Proteomes" id="UP000245506"/>
    </source>
</evidence>
<keyword evidence="4" id="KW-1185">Reference proteome</keyword>
<dbReference type="OrthoDB" id="6115788at2"/>
<dbReference type="AlphaFoldDB" id="A0A317C468"/>
<dbReference type="InterPro" id="IPR037185">
    <property type="entry name" value="EmrE-like"/>
</dbReference>
<reference evidence="3 4" key="1">
    <citation type="submission" date="2018-05" db="EMBL/GenBank/DDBJ databases">
        <title>Leucothrix arctica sp. nov., isolated from Arctic seawater.</title>
        <authorList>
            <person name="Choi A."/>
            <person name="Baek K."/>
        </authorList>
    </citation>
    <scope>NUCLEOTIDE SEQUENCE [LARGE SCALE GENOMIC DNA]</scope>
    <source>
        <strain evidence="3 4">IMCC9719</strain>
    </source>
</reference>
<dbReference type="Pfam" id="PF00892">
    <property type="entry name" value="EamA"/>
    <property type="match status" value="2"/>
</dbReference>
<evidence type="ECO:0000256" key="1">
    <source>
        <dbReference type="SAM" id="Phobius"/>
    </source>
</evidence>
<dbReference type="InterPro" id="IPR000620">
    <property type="entry name" value="EamA_dom"/>
</dbReference>
<feature type="transmembrane region" description="Helical" evidence="1">
    <location>
        <begin position="168"/>
        <end position="187"/>
    </location>
</feature>
<dbReference type="SUPFAM" id="SSF103481">
    <property type="entry name" value="Multidrug resistance efflux transporter EmrE"/>
    <property type="match status" value="2"/>
</dbReference>
<accession>A0A317C468</accession>
<gene>
    <name evidence="3" type="ORF">DKT75_17220</name>
</gene>
<keyword evidence="1" id="KW-1133">Transmembrane helix</keyword>
<feature type="transmembrane region" description="Helical" evidence="1">
    <location>
        <begin position="113"/>
        <end position="132"/>
    </location>
</feature>
<feature type="domain" description="EamA" evidence="2">
    <location>
        <begin position="2"/>
        <end position="128"/>
    </location>
</feature>
<evidence type="ECO:0000259" key="2">
    <source>
        <dbReference type="Pfam" id="PF00892"/>
    </source>
</evidence>